<dbReference type="RefSeq" id="WP_111571528.1">
    <property type="nucleotide sequence ID" value="NZ_QLME01000004.1"/>
</dbReference>
<feature type="chain" id="PRO_5038874311" evidence="1">
    <location>
        <begin position="27"/>
        <end position="305"/>
    </location>
</feature>
<dbReference type="EMBL" id="SODA01000004">
    <property type="protein sequence ID" value="TDW06621.1"/>
    <property type="molecule type" value="Genomic_DNA"/>
</dbReference>
<proteinExistence type="predicted"/>
<evidence type="ECO:0000313" key="2">
    <source>
        <dbReference type="EMBL" id="TDW06621.1"/>
    </source>
</evidence>
<gene>
    <name evidence="2" type="ORF">C8C77_1049</name>
</gene>
<dbReference type="Proteomes" id="UP000294697">
    <property type="component" value="Unassembled WGS sequence"/>
</dbReference>
<organism evidence="2 3">
    <name type="scientific">Halanaerobium saccharolyticum</name>
    <dbReference type="NCBI Taxonomy" id="43595"/>
    <lineage>
        <taxon>Bacteria</taxon>
        <taxon>Bacillati</taxon>
        <taxon>Bacillota</taxon>
        <taxon>Clostridia</taxon>
        <taxon>Halanaerobiales</taxon>
        <taxon>Halanaerobiaceae</taxon>
        <taxon>Halanaerobium</taxon>
    </lineage>
</organism>
<keyword evidence="1" id="KW-0732">Signal</keyword>
<comment type="caution">
    <text evidence="2">The sequence shown here is derived from an EMBL/GenBank/DDBJ whole genome shotgun (WGS) entry which is preliminary data.</text>
</comment>
<sequence length="305" mass="34856">MSGKVKISAVLIILLFLVINSNSAAASYLTSSRYKIEMVVDTPEEIISDPININASTEKKAELKNNNIYIDSFVLQNSAGQEIASQYIKIETPYLNQSLDKSYRFLLMKNGQEKSWFKISLLRPAFYFGPGKYSAKINIDELDWEIDIEILIKPFVVLNLNENRFEFEISNASQTDFFIAPDLYEINVDSNHTDWEIQVALEQETFLNQQGNSLSPDNLYYRLETVDRQYNLNELKKEEFASLEKNGIITMINGSDYKKGLTAIRFGVDLEGENNSVQPAGLYSGTIIFTLRTLEDKNSWRSDDL</sequence>
<dbReference type="OrthoDB" id="9967528at2"/>
<protein>
    <submittedName>
        <fullName evidence="2">Uncharacterized protein</fullName>
    </submittedName>
</protein>
<name>A0A4R7ZCX4_9FIRM</name>
<reference evidence="2 3" key="1">
    <citation type="submission" date="2019-03" db="EMBL/GenBank/DDBJ databases">
        <title>Subsurface microbial communities from deep shales in Ohio and West Virginia, USA.</title>
        <authorList>
            <person name="Wrighton K."/>
        </authorList>
    </citation>
    <scope>NUCLEOTIDE SEQUENCE [LARGE SCALE GENOMIC DNA]</scope>
    <source>
        <strain evidence="2 3">MSL9.2</strain>
    </source>
</reference>
<feature type="signal peptide" evidence="1">
    <location>
        <begin position="1"/>
        <end position="26"/>
    </location>
</feature>
<evidence type="ECO:0000256" key="1">
    <source>
        <dbReference type="SAM" id="SignalP"/>
    </source>
</evidence>
<evidence type="ECO:0000313" key="3">
    <source>
        <dbReference type="Proteomes" id="UP000294697"/>
    </source>
</evidence>
<dbReference type="AlphaFoldDB" id="A0A4R7ZCX4"/>
<accession>A0A4R7ZCX4</accession>